<keyword evidence="2" id="KW-1185">Reference proteome</keyword>
<evidence type="ECO:0000313" key="1">
    <source>
        <dbReference type="EMBL" id="KAK3766233.1"/>
    </source>
</evidence>
<name>A0AAE0ZBF6_9GAST</name>
<sequence length="141" mass="15876">MDKSFILVYDIVKVTNRDLISEDAAETTNSRLDLGIKSGPIHRPKFLHPLSVYTTRQIPRMKRTWRCSIEGLKVTTSFRVKRGLVIGSGEGKEMDGLCLQRESWSVGGTQPTGDSIERVSLCGHTFSTTRETGDDGILWFW</sequence>
<dbReference type="Proteomes" id="UP001283361">
    <property type="component" value="Unassembled WGS sequence"/>
</dbReference>
<comment type="caution">
    <text evidence="1">The sequence shown here is derived from an EMBL/GenBank/DDBJ whole genome shotgun (WGS) entry which is preliminary data.</text>
</comment>
<gene>
    <name evidence="1" type="ORF">RRG08_017674</name>
</gene>
<accession>A0AAE0ZBF6</accession>
<dbReference type="EMBL" id="JAWDGP010004246">
    <property type="protein sequence ID" value="KAK3766233.1"/>
    <property type="molecule type" value="Genomic_DNA"/>
</dbReference>
<organism evidence="1 2">
    <name type="scientific">Elysia crispata</name>
    <name type="common">lettuce slug</name>
    <dbReference type="NCBI Taxonomy" id="231223"/>
    <lineage>
        <taxon>Eukaryota</taxon>
        <taxon>Metazoa</taxon>
        <taxon>Spiralia</taxon>
        <taxon>Lophotrochozoa</taxon>
        <taxon>Mollusca</taxon>
        <taxon>Gastropoda</taxon>
        <taxon>Heterobranchia</taxon>
        <taxon>Euthyneura</taxon>
        <taxon>Panpulmonata</taxon>
        <taxon>Sacoglossa</taxon>
        <taxon>Placobranchoidea</taxon>
        <taxon>Plakobranchidae</taxon>
        <taxon>Elysia</taxon>
    </lineage>
</organism>
<dbReference type="AlphaFoldDB" id="A0AAE0ZBF6"/>
<proteinExistence type="predicted"/>
<evidence type="ECO:0000313" key="2">
    <source>
        <dbReference type="Proteomes" id="UP001283361"/>
    </source>
</evidence>
<reference evidence="1" key="1">
    <citation type="journal article" date="2023" name="G3 (Bethesda)">
        <title>A reference genome for the long-term kleptoplast-retaining sea slug Elysia crispata morphotype clarki.</title>
        <authorList>
            <person name="Eastman K.E."/>
            <person name="Pendleton A.L."/>
            <person name="Shaikh M.A."/>
            <person name="Suttiyut T."/>
            <person name="Ogas R."/>
            <person name="Tomko P."/>
            <person name="Gavelis G."/>
            <person name="Widhalm J.R."/>
            <person name="Wisecaver J.H."/>
        </authorList>
    </citation>
    <scope>NUCLEOTIDE SEQUENCE</scope>
    <source>
        <strain evidence="1">ECLA1</strain>
    </source>
</reference>
<protein>
    <submittedName>
        <fullName evidence="1">Uncharacterized protein</fullName>
    </submittedName>
</protein>